<evidence type="ECO:0000256" key="1">
    <source>
        <dbReference type="SAM" id="MobiDB-lite"/>
    </source>
</evidence>
<dbReference type="AlphaFoldDB" id="A0A7I8KKE5"/>
<name>A0A7I8KKE5_SPIIN</name>
<sequence>MLKNYSYPAGSSKDVSEGAGLGNDGGVGKDVHAELATFLGGVDLVLARRRQQFEVLHQAANVPPAGAEGEKAEVVAVGLHLGLLLQEPLWPEFLRLLPVVGVIGEEPGVDQDLALGGDVVAGELCVMEVHVGNEEGDGHAKAESLLDDGLQVGELRHVRFRHLDTGTEHGIDLAAELLLDLWVVHQLRYAPLDRPEGRLDR</sequence>
<accession>A0A7I8KKE5</accession>
<dbReference type="OrthoDB" id="10573573at2759"/>
<keyword evidence="3" id="KW-1185">Reference proteome</keyword>
<organism evidence="2 3">
    <name type="scientific">Spirodela intermedia</name>
    <name type="common">Intermediate duckweed</name>
    <dbReference type="NCBI Taxonomy" id="51605"/>
    <lineage>
        <taxon>Eukaryota</taxon>
        <taxon>Viridiplantae</taxon>
        <taxon>Streptophyta</taxon>
        <taxon>Embryophyta</taxon>
        <taxon>Tracheophyta</taxon>
        <taxon>Spermatophyta</taxon>
        <taxon>Magnoliopsida</taxon>
        <taxon>Liliopsida</taxon>
        <taxon>Araceae</taxon>
        <taxon>Lemnoideae</taxon>
        <taxon>Spirodela</taxon>
    </lineage>
</organism>
<reference evidence="2" key="1">
    <citation type="submission" date="2020-02" db="EMBL/GenBank/DDBJ databases">
        <authorList>
            <person name="Scholz U."/>
            <person name="Mascher M."/>
            <person name="Fiebig A."/>
        </authorList>
    </citation>
    <scope>NUCLEOTIDE SEQUENCE</scope>
</reference>
<gene>
    <name evidence="2" type="ORF">SI8410_06008915</name>
</gene>
<proteinExistence type="predicted"/>
<dbReference type="EMBL" id="LR746269">
    <property type="protein sequence ID" value="CAA7398250.1"/>
    <property type="molecule type" value="Genomic_DNA"/>
</dbReference>
<dbReference type="Proteomes" id="UP000663760">
    <property type="component" value="Chromosome 6"/>
</dbReference>
<evidence type="ECO:0000313" key="2">
    <source>
        <dbReference type="EMBL" id="CAA7398250.1"/>
    </source>
</evidence>
<protein>
    <submittedName>
        <fullName evidence="2">Uncharacterized protein</fullName>
    </submittedName>
</protein>
<feature type="region of interest" description="Disordered" evidence="1">
    <location>
        <begin position="1"/>
        <end position="21"/>
    </location>
</feature>
<evidence type="ECO:0000313" key="3">
    <source>
        <dbReference type="Proteomes" id="UP000663760"/>
    </source>
</evidence>